<dbReference type="Proteomes" id="UP000218160">
    <property type="component" value="Chromosome 1"/>
</dbReference>
<proteinExistence type="predicted"/>
<protein>
    <submittedName>
        <fullName evidence="1">Uncharacterized protein</fullName>
    </submittedName>
</protein>
<organism evidence="1 2">
    <name type="scientific">Candidatus Enterovibrio altilux</name>
    <dbReference type="NCBI Taxonomy" id="1927128"/>
    <lineage>
        <taxon>Bacteria</taxon>
        <taxon>Pseudomonadati</taxon>
        <taxon>Pseudomonadota</taxon>
        <taxon>Gammaproteobacteria</taxon>
        <taxon>Vibrionales</taxon>
        <taxon>Vibrionaceae</taxon>
        <taxon>Enterovibrio</taxon>
    </lineage>
</organism>
<gene>
    <name evidence="1" type="ORF">BTN50_0430</name>
</gene>
<dbReference type="EMBL" id="CP020660">
    <property type="protein sequence ID" value="ATF08960.1"/>
    <property type="molecule type" value="Genomic_DNA"/>
</dbReference>
<reference evidence="2" key="1">
    <citation type="submission" date="2017-04" db="EMBL/GenBank/DDBJ databases">
        <title>Genome evolution of the luminous symbionts of deep sea anglerfish.</title>
        <authorList>
            <person name="Hendry T.A."/>
        </authorList>
    </citation>
    <scope>NUCLEOTIDE SEQUENCE [LARGE SCALE GENOMIC DNA]</scope>
</reference>
<dbReference type="AlphaFoldDB" id="A0A291B7J5"/>
<sequence length="38" mass="4284">MAEGVAGLFLLRNMSALALALKRKNIRETARHVIEINY</sequence>
<evidence type="ECO:0000313" key="1">
    <source>
        <dbReference type="EMBL" id="ATF08960.1"/>
    </source>
</evidence>
<keyword evidence="2" id="KW-1185">Reference proteome</keyword>
<accession>A0A291B7J5</accession>
<dbReference type="KEGG" id="elux:BTN50_0430"/>
<name>A0A291B7J5_9GAMM</name>
<evidence type="ECO:0000313" key="2">
    <source>
        <dbReference type="Proteomes" id="UP000218160"/>
    </source>
</evidence>